<keyword evidence="1" id="KW-0812">Transmembrane</keyword>
<feature type="transmembrane region" description="Helical" evidence="1">
    <location>
        <begin position="229"/>
        <end position="256"/>
    </location>
</feature>
<keyword evidence="3" id="KW-1185">Reference proteome</keyword>
<feature type="transmembrane region" description="Helical" evidence="1">
    <location>
        <begin position="6"/>
        <end position="27"/>
    </location>
</feature>
<reference evidence="2 3" key="1">
    <citation type="submission" date="2019-08" db="EMBL/GenBank/DDBJ databases">
        <title>In-depth cultivation of the pig gut microbiome towards novel bacterial diversity and tailored functional studies.</title>
        <authorList>
            <person name="Wylensek D."/>
            <person name="Hitch T.C.A."/>
            <person name="Clavel T."/>
        </authorList>
    </citation>
    <scope>NUCLEOTIDE SEQUENCE [LARGE SCALE GENOMIC DNA]</scope>
    <source>
        <strain evidence="2 3">SM-530-WT-4B</strain>
    </source>
</reference>
<sequence>MLNFLSSLLSFVVAHSLLLSALGFILLRQRLSHRLSVFLVEKYFPAAPAAPLPVRRYDGWFDRLTRAIPDYIDDAVMRKAREQRVAEQVRRRFLELVIVSLFKSFTTLVVFLTGYALARLHVISVASLGFVVRALSLGIAMQNLYYYFTRWDFPLKKVKEIYAEFGFNVVRFIEVQIFARVYREACARIDRSVQGLGRWQRWAYRFMGSGTECYARAISQQALDENRRFIRLIAVLAPLSLCCYYAVMRLFLAPLVARLTGERFFRFVYVDPAAGLLQFCAGHPLFAVSALLAGWGLFHERRRLACLCAPLWRRLAARLKNFLPD</sequence>
<accession>A0A6L5YA01</accession>
<protein>
    <submittedName>
        <fullName evidence="2">Uncharacterized protein</fullName>
    </submittedName>
</protein>
<organism evidence="2 3">
    <name type="scientific">Pyramidobacter porci</name>
    <dbReference type="NCBI Taxonomy" id="2605789"/>
    <lineage>
        <taxon>Bacteria</taxon>
        <taxon>Thermotogati</taxon>
        <taxon>Synergistota</taxon>
        <taxon>Synergistia</taxon>
        <taxon>Synergistales</taxon>
        <taxon>Dethiosulfovibrionaceae</taxon>
        <taxon>Pyramidobacter</taxon>
    </lineage>
</organism>
<keyword evidence="1" id="KW-0472">Membrane</keyword>
<evidence type="ECO:0000313" key="3">
    <source>
        <dbReference type="Proteomes" id="UP000473699"/>
    </source>
</evidence>
<evidence type="ECO:0000313" key="2">
    <source>
        <dbReference type="EMBL" id="MST54955.1"/>
    </source>
</evidence>
<feature type="transmembrane region" description="Helical" evidence="1">
    <location>
        <begin position="276"/>
        <end position="298"/>
    </location>
</feature>
<comment type="caution">
    <text evidence="2">The sequence shown here is derived from an EMBL/GenBank/DDBJ whole genome shotgun (WGS) entry which is preliminary data.</text>
</comment>
<feature type="transmembrane region" description="Helical" evidence="1">
    <location>
        <begin position="93"/>
        <end position="117"/>
    </location>
</feature>
<dbReference type="AlphaFoldDB" id="A0A6L5YA01"/>
<proteinExistence type="predicted"/>
<keyword evidence="1" id="KW-1133">Transmembrane helix</keyword>
<dbReference type="EMBL" id="VUNH01000002">
    <property type="protein sequence ID" value="MST54955.1"/>
    <property type="molecule type" value="Genomic_DNA"/>
</dbReference>
<gene>
    <name evidence="2" type="ORF">FYJ74_02670</name>
</gene>
<dbReference type="RefSeq" id="WP_154528063.1">
    <property type="nucleotide sequence ID" value="NZ_JAXDZJ010000097.1"/>
</dbReference>
<name>A0A6L5YA01_9BACT</name>
<feature type="transmembrane region" description="Helical" evidence="1">
    <location>
        <begin position="123"/>
        <end position="148"/>
    </location>
</feature>
<evidence type="ECO:0000256" key="1">
    <source>
        <dbReference type="SAM" id="Phobius"/>
    </source>
</evidence>
<dbReference type="Proteomes" id="UP000473699">
    <property type="component" value="Unassembled WGS sequence"/>
</dbReference>